<protein>
    <submittedName>
        <fullName evidence="4">Ldh family oxidoreductase</fullName>
    </submittedName>
</protein>
<accession>A0ABX7B1C2</accession>
<dbReference type="PANTHER" id="PTHR11091">
    <property type="entry name" value="OXIDOREDUCTASE-RELATED"/>
    <property type="match status" value="1"/>
</dbReference>
<dbReference type="Gene3D" id="3.30.1370.60">
    <property type="entry name" value="Hypothetical oxidoreductase yiak, domain 2"/>
    <property type="match status" value="1"/>
</dbReference>
<evidence type="ECO:0000313" key="4">
    <source>
        <dbReference type="EMBL" id="QQP88119.1"/>
    </source>
</evidence>
<dbReference type="InterPro" id="IPR043144">
    <property type="entry name" value="Mal/L-sulf/L-lact_DH-like_ah"/>
</dbReference>
<reference evidence="4" key="1">
    <citation type="submission" date="2021-02" db="EMBL/GenBank/DDBJ databases">
        <title>Skermanella TT6 skin isolate.</title>
        <authorList>
            <person name="Lee K."/>
            <person name="Ganzorig M."/>
        </authorList>
    </citation>
    <scope>NUCLEOTIDE SEQUENCE</scope>
    <source>
        <strain evidence="4">TT6</strain>
    </source>
</reference>
<evidence type="ECO:0000256" key="2">
    <source>
        <dbReference type="ARBA" id="ARBA00023002"/>
    </source>
</evidence>
<keyword evidence="5" id="KW-1185">Reference proteome</keyword>
<dbReference type="PANTHER" id="PTHR11091:SF0">
    <property type="entry name" value="MALATE DEHYDROGENASE"/>
    <property type="match status" value="1"/>
</dbReference>
<dbReference type="Pfam" id="PF02615">
    <property type="entry name" value="Ldh_2"/>
    <property type="match status" value="1"/>
</dbReference>
<dbReference type="SUPFAM" id="SSF89733">
    <property type="entry name" value="L-sulfolactate dehydrogenase-like"/>
    <property type="match status" value="1"/>
</dbReference>
<feature type="compositionally biased region" description="Pro residues" evidence="3">
    <location>
        <begin position="297"/>
        <end position="306"/>
    </location>
</feature>
<name>A0ABX7B1C2_9PROT</name>
<dbReference type="InterPro" id="IPR043143">
    <property type="entry name" value="Mal/L-sulf/L-lact_DH-like_NADP"/>
</dbReference>
<keyword evidence="2" id="KW-0560">Oxidoreductase</keyword>
<dbReference type="EMBL" id="CP067420">
    <property type="protein sequence ID" value="QQP88119.1"/>
    <property type="molecule type" value="Genomic_DNA"/>
</dbReference>
<dbReference type="InterPro" id="IPR036111">
    <property type="entry name" value="Mal/L-sulfo/L-lacto_DH-like_sf"/>
</dbReference>
<evidence type="ECO:0000256" key="1">
    <source>
        <dbReference type="ARBA" id="ARBA00006056"/>
    </source>
</evidence>
<gene>
    <name evidence="4" type="ORF">IGS68_18930</name>
</gene>
<evidence type="ECO:0000313" key="5">
    <source>
        <dbReference type="Proteomes" id="UP000595197"/>
    </source>
</evidence>
<organism evidence="4 5">
    <name type="scientific">Skermanella cutis</name>
    <dbReference type="NCBI Taxonomy" id="2775420"/>
    <lineage>
        <taxon>Bacteria</taxon>
        <taxon>Pseudomonadati</taxon>
        <taxon>Pseudomonadota</taxon>
        <taxon>Alphaproteobacteria</taxon>
        <taxon>Rhodospirillales</taxon>
        <taxon>Azospirillaceae</taxon>
        <taxon>Skermanella</taxon>
    </lineage>
</organism>
<feature type="region of interest" description="Disordered" evidence="3">
    <location>
        <begin position="293"/>
        <end position="312"/>
    </location>
</feature>
<dbReference type="InterPro" id="IPR003767">
    <property type="entry name" value="Malate/L-lactate_DH-like"/>
</dbReference>
<dbReference type="Proteomes" id="UP000595197">
    <property type="component" value="Chromosome"/>
</dbReference>
<sequence>MPRFAADKLVGYAAALLQAAGLAPARARTVAEILVEGDLFGHTTHGLQLLPGYLKEIDSGAMAVSGDPETLADTGPAVTWDGRRLPGPWLVVQALDLASQRAVQYGTATVVIRRSHHIACLAAYLKRATDRGLAIILASSDPAGASVTPHGGIGRLMTPNPLAAGWPTTGAPVLLDVSMSTTTNGLTNRCHAEGKPLPHPWLIDGRGEPTADASAYFADPPGAILPLGGLDLGHKGYALGLMIEMMTSALGGYGRADGATGWGASVFLQVFDPDAFGGRDAFLRETGWLADKAHSIPPRPGAPPVRLPGEGGLKRRSEQLRSGVDLYAGVGEALEPWAARFGVEPPEGMVAAG</sequence>
<dbReference type="Gene3D" id="1.10.1530.10">
    <property type="match status" value="1"/>
</dbReference>
<comment type="similarity">
    <text evidence="1">Belongs to the LDH2/MDH2 oxidoreductase family.</text>
</comment>
<dbReference type="RefSeq" id="WP_201072588.1">
    <property type="nucleotide sequence ID" value="NZ_CP067420.1"/>
</dbReference>
<proteinExistence type="inferred from homology"/>
<evidence type="ECO:0000256" key="3">
    <source>
        <dbReference type="SAM" id="MobiDB-lite"/>
    </source>
</evidence>